<organism evidence="5 6">
    <name type="scientific">[Candida] anglica</name>
    <dbReference type="NCBI Taxonomy" id="148631"/>
    <lineage>
        <taxon>Eukaryota</taxon>
        <taxon>Fungi</taxon>
        <taxon>Dikarya</taxon>
        <taxon>Ascomycota</taxon>
        <taxon>Saccharomycotina</taxon>
        <taxon>Pichiomycetes</taxon>
        <taxon>Debaryomycetaceae</taxon>
        <taxon>Kurtzmaniella</taxon>
    </lineage>
</organism>
<evidence type="ECO:0000313" key="5">
    <source>
        <dbReference type="EMBL" id="CAK7918225.1"/>
    </source>
</evidence>
<name>A0ABP0ELJ0_9ASCO</name>
<evidence type="ECO:0000256" key="1">
    <source>
        <dbReference type="ARBA" id="ARBA00008361"/>
    </source>
</evidence>
<reference evidence="5 6" key="1">
    <citation type="submission" date="2024-01" db="EMBL/GenBank/DDBJ databases">
        <authorList>
            <consortium name="Genoscope - CEA"/>
            <person name="William W."/>
        </authorList>
    </citation>
    <scope>NUCLEOTIDE SEQUENCE [LARGE SCALE GENOMIC DNA]</scope>
    <source>
        <strain evidence="5 6">29B2s-10</strain>
    </source>
</reference>
<dbReference type="PANTHER" id="PTHR44942:SF4">
    <property type="entry name" value="METHYLTRANSFERASE TYPE 11 DOMAIN-CONTAINING PROTEIN"/>
    <property type="match status" value="1"/>
</dbReference>
<dbReference type="SUPFAM" id="SSF53335">
    <property type="entry name" value="S-adenosyl-L-methionine-dependent methyltransferases"/>
    <property type="match status" value="1"/>
</dbReference>
<dbReference type="PANTHER" id="PTHR44942">
    <property type="entry name" value="METHYLTRANSF_11 DOMAIN-CONTAINING PROTEIN"/>
    <property type="match status" value="1"/>
</dbReference>
<dbReference type="InterPro" id="IPR051052">
    <property type="entry name" value="Diverse_substrate_MTase"/>
</dbReference>
<keyword evidence="3" id="KW-0808">Transferase</keyword>
<sequence>MSSLEPHNTAVTSFNANHASYDQLRPSFDDKIVNAFLSNLGLKDNDKYRTDKKILELASGTGKFTKCLVERGWEHGNIEVVEPSSGMLDTFRKNFPKVKAKLGSSYEIPAEDSSIDAVVVAQGFHWFSDLDSLKEINRVLKKDGYFGCIWNYDCPTIGQTLLNLDAKINYIFEGPEKSHFDSLVRVKPRSLNKPLEISNEFFEQSPWAIAVAEHVYSYDIKVPQYRRAVWRKLLNSSEAASLFTPILDENFLLFMTTTTPDDVFKLWETRSYITELSNEKKEELRLKINDILSKTVRESDKINDNESTLLKKALGTHTITTRALK</sequence>
<dbReference type="InterPro" id="IPR029063">
    <property type="entry name" value="SAM-dependent_MTases_sf"/>
</dbReference>
<keyword evidence="2" id="KW-0489">Methyltransferase</keyword>
<dbReference type="Gene3D" id="3.40.50.150">
    <property type="entry name" value="Vaccinia Virus protein VP39"/>
    <property type="match status" value="1"/>
</dbReference>
<dbReference type="Pfam" id="PF08241">
    <property type="entry name" value="Methyltransf_11"/>
    <property type="match status" value="1"/>
</dbReference>
<evidence type="ECO:0000256" key="3">
    <source>
        <dbReference type="ARBA" id="ARBA00022679"/>
    </source>
</evidence>
<feature type="domain" description="Methyltransferase type 11" evidence="4">
    <location>
        <begin position="55"/>
        <end position="146"/>
    </location>
</feature>
<dbReference type="EMBL" id="OZ004259">
    <property type="protein sequence ID" value="CAK7918225.1"/>
    <property type="molecule type" value="Genomic_DNA"/>
</dbReference>
<evidence type="ECO:0000259" key="4">
    <source>
        <dbReference type="Pfam" id="PF08241"/>
    </source>
</evidence>
<dbReference type="CDD" id="cd02440">
    <property type="entry name" value="AdoMet_MTases"/>
    <property type="match status" value="1"/>
</dbReference>
<gene>
    <name evidence="5" type="ORF">CAAN4_G12288</name>
</gene>
<proteinExistence type="inferred from homology"/>
<protein>
    <recommendedName>
        <fullName evidence="4">Methyltransferase type 11 domain-containing protein</fullName>
    </recommendedName>
</protein>
<evidence type="ECO:0000256" key="2">
    <source>
        <dbReference type="ARBA" id="ARBA00022603"/>
    </source>
</evidence>
<accession>A0ABP0ELJ0</accession>
<evidence type="ECO:0000313" key="6">
    <source>
        <dbReference type="Proteomes" id="UP001497600"/>
    </source>
</evidence>
<keyword evidence="6" id="KW-1185">Reference proteome</keyword>
<comment type="similarity">
    <text evidence="1">Belongs to the methyltransferase superfamily.</text>
</comment>
<dbReference type="Proteomes" id="UP001497600">
    <property type="component" value="Chromosome G"/>
</dbReference>
<dbReference type="InterPro" id="IPR013216">
    <property type="entry name" value="Methyltransf_11"/>
</dbReference>